<feature type="compositionally biased region" description="Polar residues" evidence="1">
    <location>
        <begin position="729"/>
        <end position="746"/>
    </location>
</feature>
<evidence type="ECO:0000313" key="3">
    <source>
        <dbReference type="EMBL" id="KAJ4357583.1"/>
    </source>
</evidence>
<keyword evidence="4" id="KW-1185">Reference proteome</keyword>
<dbReference type="AlphaFoldDB" id="A0A9W8XSZ5"/>
<dbReference type="PANTHER" id="PTHR21310:SF51">
    <property type="entry name" value="AMINOGLYCOSIDE PHOSPHOTRANSFERASE DOMAIN-CONTAINING PROTEIN"/>
    <property type="match status" value="1"/>
</dbReference>
<proteinExistence type="predicted"/>
<dbReference type="InterPro" id="IPR002575">
    <property type="entry name" value="Aminoglycoside_PTrfase"/>
</dbReference>
<feature type="compositionally biased region" description="Polar residues" evidence="1">
    <location>
        <begin position="675"/>
        <end position="693"/>
    </location>
</feature>
<dbReference type="InterPro" id="IPR051678">
    <property type="entry name" value="AGP_Transferase"/>
</dbReference>
<dbReference type="SUPFAM" id="SSF56112">
    <property type="entry name" value="Protein kinase-like (PK-like)"/>
    <property type="match status" value="1"/>
</dbReference>
<evidence type="ECO:0000313" key="4">
    <source>
        <dbReference type="Proteomes" id="UP001140513"/>
    </source>
</evidence>
<feature type="region of interest" description="Disordered" evidence="1">
    <location>
        <begin position="648"/>
        <end position="759"/>
    </location>
</feature>
<dbReference type="RefSeq" id="XP_056074442.1">
    <property type="nucleotide sequence ID" value="XM_056210969.1"/>
</dbReference>
<feature type="region of interest" description="Disordered" evidence="1">
    <location>
        <begin position="1"/>
        <end position="20"/>
    </location>
</feature>
<feature type="compositionally biased region" description="Polar residues" evidence="1">
    <location>
        <begin position="654"/>
        <end position="664"/>
    </location>
</feature>
<feature type="compositionally biased region" description="Basic and acidic residues" evidence="1">
    <location>
        <begin position="48"/>
        <end position="60"/>
    </location>
</feature>
<organism evidence="3 4">
    <name type="scientific">Didymosphaeria variabile</name>
    <dbReference type="NCBI Taxonomy" id="1932322"/>
    <lineage>
        <taxon>Eukaryota</taxon>
        <taxon>Fungi</taxon>
        <taxon>Dikarya</taxon>
        <taxon>Ascomycota</taxon>
        <taxon>Pezizomycotina</taxon>
        <taxon>Dothideomycetes</taxon>
        <taxon>Pleosporomycetidae</taxon>
        <taxon>Pleosporales</taxon>
        <taxon>Massarineae</taxon>
        <taxon>Didymosphaeriaceae</taxon>
        <taxon>Didymosphaeria</taxon>
    </lineage>
</organism>
<dbReference type="Pfam" id="PF01636">
    <property type="entry name" value="APH"/>
    <property type="match status" value="1"/>
</dbReference>
<dbReference type="OrthoDB" id="10003767at2759"/>
<feature type="region of interest" description="Disordered" evidence="1">
    <location>
        <begin position="154"/>
        <end position="185"/>
    </location>
</feature>
<evidence type="ECO:0000256" key="1">
    <source>
        <dbReference type="SAM" id="MobiDB-lite"/>
    </source>
</evidence>
<feature type="region of interest" description="Disordered" evidence="1">
    <location>
        <begin position="48"/>
        <end position="118"/>
    </location>
</feature>
<dbReference type="PANTHER" id="PTHR21310">
    <property type="entry name" value="AMINOGLYCOSIDE PHOSPHOTRANSFERASE-RELATED-RELATED"/>
    <property type="match status" value="1"/>
</dbReference>
<dbReference type="InterPro" id="IPR011009">
    <property type="entry name" value="Kinase-like_dom_sf"/>
</dbReference>
<sequence length="812" mass="91873">MSPRQWRWLHQPQKSSAVASPVQAELLPAIETSFDKYDSFSASSEAVADKNLTEIPESSKAKSSPSQNRKNSCTEPSVLVGSRNDTSSISSNGAVYVNLRNKARGNEKRKRKRKSTIYPNRPLVRKILNLLRINKANVVRLKFEVLKAFMTKNDNPEDQADDLQDVTSDSDAETTTDNQNSRKDWDTIRSISDDQFRRLVLKCFKEPNEDPIPVDLCQVFERREGGFHLVAIMYIYRHEMVQKWLIRVPAHGTTGLWTKEDEYMMGREVEIVRHIRHNTTVPVPNIKAFYTGLDDEFGAPWVLMEMLPGRDAYDIWFDAPYDSDTAYLRADTPSSETHRRRVNFLKSLAAHMAKLQCLQFDRIGMAKMTSVYDVHDLTESGQLKAVIGPSYHWPCPSDTSKVIERGPFTTIQDYVKLGYDNYFDNERLIEKYPGRTHEFWDMIVGIRKILDIVFSTPVFNTYATSETYAIRHNDLDLQNILTDEDGNVTGIIDWDGAVVGPRCIGPAAAPRFLMRDWSWDKHGKKLEISPHMAWNTEYYRDIYAAAMHVAERKTGLSSDAKYTSNSALYHAACSSLYVGGAHCWDLTDRIIRSIPGVNMKPEDFKILLGRGYPAAEEMLKREVAKLFEPELPSKAIFRQLDIVLEHEKQDSKASHSGQGNSASAAGQEECGCRPQQDTSLGTNAPVTKNTPLQRNGKALVIRISQPPSSESINDYDSDNESIDFAPPSILSQNSNNEDSSPCSSCMSEDEQDFQSAPQLKRVPTLKMKIPSRGSLHPLYVAQNKSGRRFELREVIEEMDSQNTTELVPLNGS</sequence>
<dbReference type="EMBL" id="JAPEUX010000002">
    <property type="protein sequence ID" value="KAJ4357583.1"/>
    <property type="molecule type" value="Genomic_DNA"/>
</dbReference>
<reference evidence="3" key="1">
    <citation type="submission" date="2022-10" db="EMBL/GenBank/DDBJ databases">
        <title>Tapping the CABI collections for fungal endophytes: first genome assemblies for Collariella, Neodidymelliopsis, Ascochyta clinopodiicola, Didymella pomorum, Didymosphaeria variabile, Neocosmospora piperis and Neocucurbitaria cava.</title>
        <authorList>
            <person name="Hill R."/>
        </authorList>
    </citation>
    <scope>NUCLEOTIDE SEQUENCE</scope>
    <source>
        <strain evidence="3">IMI 356815</strain>
    </source>
</reference>
<feature type="compositionally biased region" description="Polar residues" evidence="1">
    <location>
        <begin position="83"/>
        <end position="93"/>
    </location>
</feature>
<feature type="compositionally biased region" description="Acidic residues" evidence="1">
    <location>
        <begin position="156"/>
        <end position="174"/>
    </location>
</feature>
<dbReference type="GeneID" id="80905689"/>
<evidence type="ECO:0000259" key="2">
    <source>
        <dbReference type="Pfam" id="PF01636"/>
    </source>
</evidence>
<dbReference type="Gene3D" id="3.90.1200.10">
    <property type="match status" value="1"/>
</dbReference>
<name>A0A9W8XSZ5_9PLEO</name>
<gene>
    <name evidence="3" type="ORF">N0V89_002159</name>
</gene>
<accession>A0A9W8XSZ5</accession>
<comment type="caution">
    <text evidence="3">The sequence shown here is derived from an EMBL/GenBank/DDBJ whole genome shotgun (WGS) entry which is preliminary data.</text>
</comment>
<feature type="compositionally biased region" description="Basic residues" evidence="1">
    <location>
        <begin position="101"/>
        <end position="115"/>
    </location>
</feature>
<feature type="compositionally biased region" description="Polar residues" evidence="1">
    <location>
        <begin position="61"/>
        <end position="75"/>
    </location>
</feature>
<protein>
    <recommendedName>
        <fullName evidence="2">Aminoglycoside phosphotransferase domain-containing protein</fullName>
    </recommendedName>
</protein>
<feature type="domain" description="Aminoglycoside phosphotransferase" evidence="2">
    <location>
        <begin position="267"/>
        <end position="502"/>
    </location>
</feature>
<dbReference type="Proteomes" id="UP001140513">
    <property type="component" value="Unassembled WGS sequence"/>
</dbReference>